<proteinExistence type="predicted"/>
<dbReference type="Proteomes" id="UP000887581">
    <property type="component" value="Unplaced"/>
</dbReference>
<sequence>MEEGEDFEAGLNGYKHRNPDVYVFGCVLDVDLCSQITSYTSGGLSTPGSLPGQTMSPPVFPYPSPRHTPHFDPSWNLPSSNSPACLLQPVTTFRKQTGGNHHHQS</sequence>
<evidence type="ECO:0000313" key="2">
    <source>
        <dbReference type="WBParaSite" id="sdigi.contig6.g796.t1"/>
    </source>
</evidence>
<keyword evidence="1" id="KW-1185">Reference proteome</keyword>
<organism evidence="1 2">
    <name type="scientific">Setaria digitata</name>
    <dbReference type="NCBI Taxonomy" id="48799"/>
    <lineage>
        <taxon>Eukaryota</taxon>
        <taxon>Metazoa</taxon>
        <taxon>Ecdysozoa</taxon>
        <taxon>Nematoda</taxon>
        <taxon>Chromadorea</taxon>
        <taxon>Rhabditida</taxon>
        <taxon>Spirurina</taxon>
        <taxon>Spiruromorpha</taxon>
        <taxon>Filarioidea</taxon>
        <taxon>Setariidae</taxon>
        <taxon>Setaria</taxon>
    </lineage>
</organism>
<dbReference type="AlphaFoldDB" id="A0A915Q556"/>
<name>A0A915Q556_9BILA</name>
<evidence type="ECO:0000313" key="1">
    <source>
        <dbReference type="Proteomes" id="UP000887581"/>
    </source>
</evidence>
<dbReference type="WBParaSite" id="sdigi.contig6.g796.t1">
    <property type="protein sequence ID" value="sdigi.contig6.g796.t1"/>
    <property type="gene ID" value="sdigi.contig6.g796"/>
</dbReference>
<accession>A0A915Q556</accession>
<protein>
    <submittedName>
        <fullName evidence="2">Uncharacterized protein</fullName>
    </submittedName>
</protein>
<reference evidence="2" key="1">
    <citation type="submission" date="2022-11" db="UniProtKB">
        <authorList>
            <consortium name="WormBaseParasite"/>
        </authorList>
    </citation>
    <scope>IDENTIFICATION</scope>
</reference>